<dbReference type="Gene3D" id="3.20.20.380">
    <property type="entry name" value="Copper homeostasis (CutC) domain"/>
    <property type="match status" value="1"/>
</dbReference>
<evidence type="ECO:0000313" key="3">
    <source>
        <dbReference type="EMBL" id="KGH45661.1"/>
    </source>
</evidence>
<reference evidence="3 4" key="1">
    <citation type="submission" date="2014-07" db="EMBL/GenBank/DDBJ databases">
        <title>Biosystematic studies on Modestobacter strains isolated from extreme hyper-arid desert soil and from historic building.</title>
        <authorList>
            <person name="Bukarasam K."/>
            <person name="Bull A."/>
            <person name="Girard G."/>
            <person name="van Wezel G."/>
            <person name="Goodfellow M."/>
        </authorList>
    </citation>
    <scope>NUCLEOTIDE SEQUENCE [LARGE SCALE GENOMIC DNA]</scope>
    <source>
        <strain evidence="3 4">KNN45-2b</strain>
    </source>
</reference>
<name>A0A098Y7F2_9ACTN</name>
<organism evidence="3 4">
    <name type="scientific">Modestobacter caceresii</name>
    <dbReference type="NCBI Taxonomy" id="1522368"/>
    <lineage>
        <taxon>Bacteria</taxon>
        <taxon>Bacillati</taxon>
        <taxon>Actinomycetota</taxon>
        <taxon>Actinomycetes</taxon>
        <taxon>Geodermatophilales</taxon>
        <taxon>Geodermatophilaceae</taxon>
        <taxon>Modestobacter</taxon>
    </lineage>
</organism>
<accession>A0A098Y7F2</accession>
<keyword evidence="4" id="KW-1185">Reference proteome</keyword>
<comment type="subcellular location">
    <subcellularLocation>
        <location evidence="2">Cytoplasm</location>
    </subcellularLocation>
</comment>
<dbReference type="GO" id="GO:0005737">
    <property type="term" value="C:cytoplasm"/>
    <property type="evidence" value="ECO:0007669"/>
    <property type="project" value="UniProtKB-SubCell"/>
</dbReference>
<dbReference type="GO" id="GO:0005507">
    <property type="term" value="F:copper ion binding"/>
    <property type="evidence" value="ECO:0007669"/>
    <property type="project" value="TreeGrafter"/>
</dbReference>
<dbReference type="InterPro" id="IPR005627">
    <property type="entry name" value="CutC-like"/>
</dbReference>
<comment type="similarity">
    <text evidence="1 2">Belongs to the CutC family.</text>
</comment>
<dbReference type="AlphaFoldDB" id="A0A098Y7F2"/>
<dbReference type="OrthoDB" id="9815677at2"/>
<dbReference type="SUPFAM" id="SSF110395">
    <property type="entry name" value="CutC-like"/>
    <property type="match status" value="1"/>
</dbReference>
<dbReference type="RefSeq" id="WP_036337132.1">
    <property type="nucleotide sequence ID" value="NZ_JPMX01000075.1"/>
</dbReference>
<dbReference type="Pfam" id="PF03932">
    <property type="entry name" value="CutC"/>
    <property type="match status" value="1"/>
</dbReference>
<protein>
    <recommendedName>
        <fullName evidence="2">PF03932 family protein CutC</fullName>
    </recommendedName>
</protein>
<dbReference type="InterPro" id="IPR036822">
    <property type="entry name" value="CutC-like_dom_sf"/>
</dbReference>
<dbReference type="EMBL" id="JPMX01000075">
    <property type="protein sequence ID" value="KGH45661.1"/>
    <property type="molecule type" value="Genomic_DNA"/>
</dbReference>
<comment type="caution">
    <text evidence="2">Once thought to be involved in copper homeostasis, experiments in E.coli have shown this is not the case.</text>
</comment>
<dbReference type="HAMAP" id="MF_00795">
    <property type="entry name" value="CutC"/>
    <property type="match status" value="1"/>
</dbReference>
<dbReference type="PANTHER" id="PTHR12598:SF0">
    <property type="entry name" value="COPPER HOMEOSTASIS PROTEIN CUTC HOMOLOG"/>
    <property type="match status" value="1"/>
</dbReference>
<sequence>MTAVEICIDDVAGATIAEECGADRVEVCAALSEGGTTPSIGLVSTVLAEVSRIGVQVLIRPRAGDFVYSPAEVDVMLADIVAARALPASAQVGFVVGALTADGAIDAAVLSRLVQAAGPCPVTFHRAFDTLPDLPAALPTLISAGVSRVLTSGGAPTAAAGTAVLRSLVELAGDRITVLAGGSVRGSNVASLVAETGVPEVHLRAASPVVSSAAGSATGVDYAVPRLATSAEPIRAVLEALAS</sequence>
<dbReference type="STRING" id="1522368.IN07_16340"/>
<dbReference type="Proteomes" id="UP000029713">
    <property type="component" value="Unassembled WGS sequence"/>
</dbReference>
<evidence type="ECO:0000313" key="4">
    <source>
        <dbReference type="Proteomes" id="UP000029713"/>
    </source>
</evidence>
<gene>
    <name evidence="2" type="primary">cutC</name>
    <name evidence="3" type="ORF">IN07_16340</name>
</gene>
<dbReference type="PANTHER" id="PTHR12598">
    <property type="entry name" value="COPPER HOMEOSTASIS PROTEIN CUTC"/>
    <property type="match status" value="1"/>
</dbReference>
<evidence type="ECO:0000256" key="2">
    <source>
        <dbReference type="HAMAP-Rule" id="MF_00795"/>
    </source>
</evidence>
<comment type="caution">
    <text evidence="3">The sequence shown here is derived from an EMBL/GenBank/DDBJ whole genome shotgun (WGS) entry which is preliminary data.</text>
</comment>
<evidence type="ECO:0000256" key="1">
    <source>
        <dbReference type="ARBA" id="ARBA00007768"/>
    </source>
</evidence>
<keyword evidence="2" id="KW-0963">Cytoplasm</keyword>
<proteinExistence type="inferred from homology"/>